<keyword evidence="4" id="KW-0810">Translation regulation</keyword>
<comment type="caution">
    <text evidence="7">The sequence shown here is derived from an EMBL/GenBank/DDBJ whole genome shotgun (WGS) entry which is preliminary data.</text>
</comment>
<keyword evidence="8" id="KW-1185">Reference proteome</keyword>
<sequence>MLRLTVSPEEYLMIGDNIKIVFLGGSKNHLQIMVDAPRDVDIMRSEVYERMHPEAAEQNSYYAEPDPPEKYRKPKQRNTRQYAG</sequence>
<dbReference type="PANTHER" id="PTHR34984:SF1">
    <property type="entry name" value="CARBON STORAGE REGULATOR"/>
    <property type="match status" value="1"/>
</dbReference>
<accession>A0ABR7N3H0</accession>
<keyword evidence="2" id="KW-0678">Repressor</keyword>
<evidence type="ECO:0000256" key="6">
    <source>
        <dbReference type="SAM" id="MobiDB-lite"/>
    </source>
</evidence>
<dbReference type="SUPFAM" id="SSF117130">
    <property type="entry name" value="CsrA-like"/>
    <property type="match status" value="1"/>
</dbReference>
<organism evidence="7 8">
    <name type="scientific">Jutongia huaianensis</name>
    <dbReference type="NCBI Taxonomy" id="2763668"/>
    <lineage>
        <taxon>Bacteria</taxon>
        <taxon>Bacillati</taxon>
        <taxon>Bacillota</taxon>
        <taxon>Clostridia</taxon>
        <taxon>Lachnospirales</taxon>
        <taxon>Lachnospiraceae</taxon>
        <taxon>Jutongia</taxon>
    </lineage>
</organism>
<name>A0ABR7N3H0_9FIRM</name>
<keyword evidence="1" id="KW-0963">Cytoplasm</keyword>
<dbReference type="RefSeq" id="WP_118676545.1">
    <property type="nucleotide sequence ID" value="NZ_JACRSX010000010.1"/>
</dbReference>
<evidence type="ECO:0000256" key="1">
    <source>
        <dbReference type="ARBA" id="ARBA00022490"/>
    </source>
</evidence>
<evidence type="ECO:0000313" key="7">
    <source>
        <dbReference type="EMBL" id="MBC8562597.1"/>
    </source>
</evidence>
<dbReference type="Proteomes" id="UP000606193">
    <property type="component" value="Unassembled WGS sequence"/>
</dbReference>
<keyword evidence="3" id="KW-1005">Bacterial flagellum biogenesis</keyword>
<gene>
    <name evidence="7" type="ORF">H8704_08140</name>
</gene>
<keyword evidence="5" id="KW-0694">RNA-binding</keyword>
<evidence type="ECO:0000256" key="3">
    <source>
        <dbReference type="ARBA" id="ARBA00022795"/>
    </source>
</evidence>
<dbReference type="PANTHER" id="PTHR34984">
    <property type="entry name" value="CARBON STORAGE REGULATOR"/>
    <property type="match status" value="1"/>
</dbReference>
<evidence type="ECO:0000313" key="8">
    <source>
        <dbReference type="Proteomes" id="UP000606193"/>
    </source>
</evidence>
<dbReference type="Gene3D" id="2.60.40.4380">
    <property type="entry name" value="Translational regulator CsrA"/>
    <property type="match status" value="1"/>
</dbReference>
<dbReference type="Pfam" id="PF02599">
    <property type="entry name" value="CsrA"/>
    <property type="match status" value="1"/>
</dbReference>
<proteinExistence type="predicted"/>
<protein>
    <submittedName>
        <fullName evidence="7">Carbon storage regulator</fullName>
    </submittedName>
</protein>
<evidence type="ECO:0000256" key="4">
    <source>
        <dbReference type="ARBA" id="ARBA00022845"/>
    </source>
</evidence>
<dbReference type="InterPro" id="IPR003751">
    <property type="entry name" value="CsrA"/>
</dbReference>
<feature type="region of interest" description="Disordered" evidence="6">
    <location>
        <begin position="53"/>
        <end position="84"/>
    </location>
</feature>
<reference evidence="7 8" key="1">
    <citation type="submission" date="2020-08" db="EMBL/GenBank/DDBJ databases">
        <title>Genome public.</title>
        <authorList>
            <person name="Liu C."/>
            <person name="Sun Q."/>
        </authorList>
    </citation>
    <scope>NUCLEOTIDE SEQUENCE [LARGE SCALE GENOMIC DNA]</scope>
    <source>
        <strain evidence="7 8">NSJ-37</strain>
    </source>
</reference>
<evidence type="ECO:0000256" key="5">
    <source>
        <dbReference type="ARBA" id="ARBA00022884"/>
    </source>
</evidence>
<evidence type="ECO:0000256" key="2">
    <source>
        <dbReference type="ARBA" id="ARBA00022491"/>
    </source>
</evidence>
<dbReference type="InterPro" id="IPR036107">
    <property type="entry name" value="CsrA_sf"/>
</dbReference>
<dbReference type="EMBL" id="JACRSX010000010">
    <property type="protein sequence ID" value="MBC8562597.1"/>
    <property type="molecule type" value="Genomic_DNA"/>
</dbReference>